<feature type="transmembrane region" description="Helical" evidence="5">
    <location>
        <begin position="116"/>
        <end position="137"/>
    </location>
</feature>
<feature type="transmembrane region" description="Helical" evidence="5">
    <location>
        <begin position="345"/>
        <end position="368"/>
    </location>
</feature>
<dbReference type="AlphaFoldDB" id="A0A328B018"/>
<dbReference type="GO" id="GO:0005886">
    <property type="term" value="C:plasma membrane"/>
    <property type="evidence" value="ECO:0007669"/>
    <property type="project" value="TreeGrafter"/>
</dbReference>
<organism evidence="7 8">
    <name type="scientific">Phenylobacterium hankyongense</name>
    <dbReference type="NCBI Taxonomy" id="1813876"/>
    <lineage>
        <taxon>Bacteria</taxon>
        <taxon>Pseudomonadati</taxon>
        <taxon>Pseudomonadota</taxon>
        <taxon>Alphaproteobacteria</taxon>
        <taxon>Caulobacterales</taxon>
        <taxon>Caulobacteraceae</taxon>
        <taxon>Phenylobacterium</taxon>
    </lineage>
</organism>
<dbReference type="OrthoDB" id="9800416at2"/>
<feature type="transmembrane region" description="Helical" evidence="5">
    <location>
        <begin position="380"/>
        <end position="405"/>
    </location>
</feature>
<comment type="caution">
    <text evidence="7">The sequence shown here is derived from an EMBL/GenBank/DDBJ whole genome shotgun (WGS) entry which is preliminary data.</text>
</comment>
<dbReference type="PROSITE" id="PS50850">
    <property type="entry name" value="MFS"/>
    <property type="match status" value="1"/>
</dbReference>
<evidence type="ECO:0000313" key="7">
    <source>
        <dbReference type="EMBL" id="RAK60249.1"/>
    </source>
</evidence>
<dbReference type="InterPro" id="IPR005829">
    <property type="entry name" value="Sugar_transporter_CS"/>
</dbReference>
<feature type="transmembrane region" description="Helical" evidence="5">
    <location>
        <begin position="149"/>
        <end position="174"/>
    </location>
</feature>
<feature type="transmembrane region" description="Helical" evidence="5">
    <location>
        <begin position="411"/>
        <end position="434"/>
    </location>
</feature>
<comment type="subcellular location">
    <subcellularLocation>
        <location evidence="1">Membrane</location>
        <topology evidence="1">Multi-pass membrane protein</topology>
    </subcellularLocation>
</comment>
<dbReference type="PROSITE" id="PS00217">
    <property type="entry name" value="SUGAR_TRANSPORT_2"/>
    <property type="match status" value="1"/>
</dbReference>
<evidence type="ECO:0000256" key="4">
    <source>
        <dbReference type="ARBA" id="ARBA00023136"/>
    </source>
</evidence>
<dbReference type="SUPFAM" id="SSF103473">
    <property type="entry name" value="MFS general substrate transporter"/>
    <property type="match status" value="1"/>
</dbReference>
<dbReference type="PANTHER" id="PTHR23508">
    <property type="entry name" value="CARBOXYLIC ACID TRANSPORTER PROTEIN HOMOLOG"/>
    <property type="match status" value="1"/>
</dbReference>
<dbReference type="InterPro" id="IPR036259">
    <property type="entry name" value="MFS_trans_sf"/>
</dbReference>
<dbReference type="Proteomes" id="UP000249842">
    <property type="component" value="Unassembled WGS sequence"/>
</dbReference>
<proteinExistence type="predicted"/>
<evidence type="ECO:0000313" key="8">
    <source>
        <dbReference type="Proteomes" id="UP000249842"/>
    </source>
</evidence>
<feature type="transmembrane region" description="Helical" evidence="5">
    <location>
        <begin position="256"/>
        <end position="278"/>
    </location>
</feature>
<keyword evidence="8" id="KW-1185">Reference proteome</keyword>
<evidence type="ECO:0000256" key="3">
    <source>
        <dbReference type="ARBA" id="ARBA00022989"/>
    </source>
</evidence>
<keyword evidence="2 5" id="KW-0812">Transmembrane</keyword>
<evidence type="ECO:0000259" key="6">
    <source>
        <dbReference type="PROSITE" id="PS50850"/>
    </source>
</evidence>
<feature type="transmembrane region" description="Helical" evidence="5">
    <location>
        <begin position="180"/>
        <end position="199"/>
    </location>
</feature>
<dbReference type="EMBL" id="QFYP01000001">
    <property type="protein sequence ID" value="RAK60249.1"/>
    <property type="molecule type" value="Genomic_DNA"/>
</dbReference>
<feature type="transmembrane region" description="Helical" evidence="5">
    <location>
        <begin position="290"/>
        <end position="309"/>
    </location>
</feature>
<name>A0A328B018_9CAUL</name>
<keyword evidence="4 5" id="KW-0472">Membrane</keyword>
<feature type="transmembrane region" description="Helical" evidence="5">
    <location>
        <begin position="321"/>
        <end position="339"/>
    </location>
</feature>
<protein>
    <submittedName>
        <fullName evidence="7">MFS transporter</fullName>
    </submittedName>
</protein>
<keyword evidence="3 5" id="KW-1133">Transmembrane helix</keyword>
<dbReference type="GO" id="GO:0046943">
    <property type="term" value="F:carboxylic acid transmembrane transporter activity"/>
    <property type="evidence" value="ECO:0007669"/>
    <property type="project" value="TreeGrafter"/>
</dbReference>
<dbReference type="InterPro" id="IPR011701">
    <property type="entry name" value="MFS"/>
</dbReference>
<evidence type="ECO:0000256" key="1">
    <source>
        <dbReference type="ARBA" id="ARBA00004141"/>
    </source>
</evidence>
<sequence length="454" mass="45777">MTSGENTGVQAAIDASPMSGFQVSIVLLCAAIAMIDGFDTQAIALAAPQIAGAWKVAPAAFGNVFAAGLLGSLVGALVFGVAADRVGRKPSLLVAILLFALVSLLTPFTTSTGALAAVRFLTGIGLGGALPAIISITSEYSPTHRRATIVSLMFCGFPLGAVVGGVSAAFLIPAFGWPSLFYIGSLAPLLLLPVIALAVPESVRFLAQAGNRRAVETILRRMKALAAWDGEMRVGADEPRASIATLFAEGRALGTVILTVTFLLSLMLSYFLVNWWPLIARQAGMPMKSAVLGVAALNIGAIAGCLVIGRLADRRGPALPIGWAYALGAVAIAGIGLSAHSAPLMLTVSAVAGALSIGAQMCVVALGATFYKTALRATGVGWLMGSGRIGAILGPIFGGLLIAAGVSVPNLFLVAGAVSLACALGVFAMGWFVLRAGATAAPAIGAAAPMAGEP</sequence>
<dbReference type="PANTHER" id="PTHR23508:SF10">
    <property type="entry name" value="CARBOXYLIC ACID TRANSPORTER PROTEIN HOMOLOG"/>
    <property type="match status" value="1"/>
</dbReference>
<accession>A0A328B018</accession>
<dbReference type="Pfam" id="PF07690">
    <property type="entry name" value="MFS_1"/>
    <property type="match status" value="1"/>
</dbReference>
<feature type="transmembrane region" description="Helical" evidence="5">
    <location>
        <begin position="59"/>
        <end position="80"/>
    </location>
</feature>
<evidence type="ECO:0000256" key="2">
    <source>
        <dbReference type="ARBA" id="ARBA00022692"/>
    </source>
</evidence>
<reference evidence="8" key="1">
    <citation type="submission" date="2018-05" db="EMBL/GenBank/DDBJ databases">
        <authorList>
            <person name="Li X."/>
        </authorList>
    </citation>
    <scope>NUCLEOTIDE SEQUENCE [LARGE SCALE GENOMIC DNA]</scope>
    <source>
        <strain evidence="8">HKS-05</strain>
    </source>
</reference>
<dbReference type="Gene3D" id="1.20.1250.20">
    <property type="entry name" value="MFS general substrate transporter like domains"/>
    <property type="match status" value="1"/>
</dbReference>
<gene>
    <name evidence="7" type="ORF">DJ021_10755</name>
</gene>
<evidence type="ECO:0000256" key="5">
    <source>
        <dbReference type="SAM" id="Phobius"/>
    </source>
</evidence>
<dbReference type="RefSeq" id="WP_111457542.1">
    <property type="nucleotide sequence ID" value="NZ_QFYP01000001.1"/>
</dbReference>
<dbReference type="InterPro" id="IPR020846">
    <property type="entry name" value="MFS_dom"/>
</dbReference>
<feature type="transmembrane region" description="Helical" evidence="5">
    <location>
        <begin position="92"/>
        <end position="110"/>
    </location>
</feature>
<feature type="domain" description="Major facilitator superfamily (MFS) profile" evidence="6">
    <location>
        <begin position="25"/>
        <end position="434"/>
    </location>
</feature>
<dbReference type="CDD" id="cd17365">
    <property type="entry name" value="MFS_PcaK_like"/>
    <property type="match status" value="1"/>
</dbReference>